<evidence type="ECO:0000313" key="2">
    <source>
        <dbReference type="EMBL" id="RPE27571.1"/>
    </source>
</evidence>
<dbReference type="EMBL" id="RKQG01000003">
    <property type="protein sequence ID" value="RPE27571.1"/>
    <property type="molecule type" value="Genomic_DNA"/>
</dbReference>
<protein>
    <submittedName>
        <fullName evidence="2">L-ascorbate metabolism protein UlaG (Beta-lactamase superfamily)</fullName>
    </submittedName>
</protein>
<dbReference type="SUPFAM" id="SSF56281">
    <property type="entry name" value="Metallo-hydrolase/oxidoreductase"/>
    <property type="match status" value="1"/>
</dbReference>
<keyword evidence="3" id="KW-1185">Reference proteome</keyword>
<dbReference type="SMART" id="SM00849">
    <property type="entry name" value="Lactamase_B"/>
    <property type="match status" value="1"/>
</dbReference>
<organism evidence="2 3">
    <name type="scientific">Kitasatospora cineracea</name>
    <dbReference type="NCBI Taxonomy" id="88074"/>
    <lineage>
        <taxon>Bacteria</taxon>
        <taxon>Bacillati</taxon>
        <taxon>Actinomycetota</taxon>
        <taxon>Actinomycetes</taxon>
        <taxon>Kitasatosporales</taxon>
        <taxon>Streptomycetaceae</taxon>
        <taxon>Kitasatospora</taxon>
    </lineage>
</organism>
<dbReference type="PANTHER" id="PTHR43546">
    <property type="entry name" value="UPF0173 METAL-DEPENDENT HYDROLASE MJ1163-RELATED"/>
    <property type="match status" value="1"/>
</dbReference>
<dbReference type="Gene3D" id="3.60.15.10">
    <property type="entry name" value="Ribonuclease Z/Hydroxyacylglutathione hydrolase-like"/>
    <property type="match status" value="1"/>
</dbReference>
<evidence type="ECO:0000259" key="1">
    <source>
        <dbReference type="SMART" id="SM00849"/>
    </source>
</evidence>
<dbReference type="Proteomes" id="UP000266906">
    <property type="component" value="Unassembled WGS sequence"/>
</dbReference>
<dbReference type="Pfam" id="PF13483">
    <property type="entry name" value="Lactamase_B_3"/>
    <property type="match status" value="1"/>
</dbReference>
<dbReference type="AlphaFoldDB" id="A0A3N4RAC6"/>
<dbReference type="RefSeq" id="WP_123821141.1">
    <property type="nucleotide sequence ID" value="NZ_RKQG01000003.1"/>
</dbReference>
<proteinExistence type="predicted"/>
<evidence type="ECO:0000313" key="3">
    <source>
        <dbReference type="Proteomes" id="UP000266906"/>
    </source>
</evidence>
<comment type="caution">
    <text evidence="2">The sequence shown here is derived from an EMBL/GenBank/DDBJ whole genome shotgun (WGS) entry which is preliminary data.</text>
</comment>
<dbReference type="PANTHER" id="PTHR43546:SF3">
    <property type="entry name" value="UPF0173 METAL-DEPENDENT HYDROLASE MJ1163"/>
    <property type="match status" value="1"/>
</dbReference>
<dbReference type="InterPro" id="IPR050114">
    <property type="entry name" value="UPF0173_UPF0282_UlaG_hydrolase"/>
</dbReference>
<accession>A0A3N4RAC6</accession>
<gene>
    <name evidence="2" type="ORF">EDD38_6854</name>
</gene>
<dbReference type="InterPro" id="IPR001279">
    <property type="entry name" value="Metallo-B-lactamas"/>
</dbReference>
<reference evidence="2 3" key="1">
    <citation type="submission" date="2018-11" db="EMBL/GenBank/DDBJ databases">
        <title>Sequencing the genomes of 1000 actinobacteria strains.</title>
        <authorList>
            <person name="Klenk H.-P."/>
        </authorList>
    </citation>
    <scope>NUCLEOTIDE SEQUENCE [LARGE SCALE GENOMIC DNA]</scope>
    <source>
        <strain evidence="2 3">DSM 44781</strain>
    </source>
</reference>
<dbReference type="InterPro" id="IPR036866">
    <property type="entry name" value="RibonucZ/Hydroxyglut_hydro"/>
</dbReference>
<name>A0A3N4RAC6_9ACTN</name>
<sequence length="221" mass="23724">MRLTKYAHACVRIDSPEGERSVLIDPGCWTEPKAFDGVRAVLYTHAHADHLDPDLLAAARAADPELEVYTHPELAAELAAHPALAGPAPTAVRTGESFEAGGFAVRAVGGRHAQVIDDHPDCANLGYLVEGVYHPGDSLHVPRGHDGRAEDVRALLLPASGPWLSLREAIEMVRALRPERAFPIHDANLSPIGAENFDGWLEGESATRYARIALGESAVLD</sequence>
<feature type="domain" description="Metallo-beta-lactamase" evidence="1">
    <location>
        <begin position="7"/>
        <end position="185"/>
    </location>
</feature>